<sequence>MTVSFPQSTEAAASQQDKNPNSRQAYRIGQATAGEVKYLVGSVSRLSMLDFWAGFGLIFIGVPTPIVTMPVGTVVVMLFVLYKLTKPATLETRYNSLFFSIILFAVGWALFESLAFNGISVDEAIRRAIRMAVVLLLALQIAQKRVDIRSLIFGVASGLIFNLIGFYAGIAPNNYGGTLTGWLNDKNQSGLYYAIFGFLFVAMVRKTSHRIAALVVTSGMLWLTGSRTSLAAYAFAVLWLYFSHRLNLFGKAVLAWLFYLAVNYLEDNFARAGAFADRLGSDLLRERIDETMYRMIDVVPWYGGGLGTAQVPLQNRYFYFHNSYMTLVQEAGWIYMIVIVALMISAAFIWKQPRAQRIVIAEAAMVIIIITSQRLGEVILTVPWAIVVGLALLYLNPDKDLDASDSGHHEPISDATQKVQGNAEKPAQQKGQLIEKEAPAAVAQQEIPKKSPTSKSFDVSSIRQRARKA</sequence>
<feature type="transmembrane region" description="Helical" evidence="6">
    <location>
        <begin position="51"/>
        <end position="82"/>
    </location>
</feature>
<feature type="compositionally biased region" description="Polar residues" evidence="5">
    <location>
        <begin position="451"/>
        <end position="463"/>
    </location>
</feature>
<evidence type="ECO:0000313" key="8">
    <source>
        <dbReference type="EMBL" id="MBF1673772.1"/>
    </source>
</evidence>
<dbReference type="Pfam" id="PF04932">
    <property type="entry name" value="Wzy_C"/>
    <property type="match status" value="1"/>
</dbReference>
<feature type="transmembrane region" description="Helical" evidence="6">
    <location>
        <begin position="190"/>
        <end position="208"/>
    </location>
</feature>
<name>A0A930LVC9_9MICC</name>
<dbReference type="GO" id="GO:0016874">
    <property type="term" value="F:ligase activity"/>
    <property type="evidence" value="ECO:0007669"/>
    <property type="project" value="UniProtKB-KW"/>
</dbReference>
<dbReference type="PANTHER" id="PTHR37422:SF17">
    <property type="entry name" value="O-ANTIGEN LIGASE"/>
    <property type="match status" value="1"/>
</dbReference>
<keyword evidence="3 6" id="KW-1133">Transmembrane helix</keyword>
<feature type="transmembrane region" description="Helical" evidence="6">
    <location>
        <begin position="220"/>
        <end position="242"/>
    </location>
</feature>
<dbReference type="PANTHER" id="PTHR37422">
    <property type="entry name" value="TEICHURONIC ACID BIOSYNTHESIS PROTEIN TUAE"/>
    <property type="match status" value="1"/>
</dbReference>
<dbReference type="InterPro" id="IPR007016">
    <property type="entry name" value="O-antigen_ligase-rel_domated"/>
</dbReference>
<dbReference type="EMBL" id="JABZXS010000088">
    <property type="protein sequence ID" value="MBF1673772.1"/>
    <property type="molecule type" value="Genomic_DNA"/>
</dbReference>
<evidence type="ECO:0000313" key="9">
    <source>
        <dbReference type="Proteomes" id="UP000785653"/>
    </source>
</evidence>
<evidence type="ECO:0000256" key="3">
    <source>
        <dbReference type="ARBA" id="ARBA00022989"/>
    </source>
</evidence>
<feature type="transmembrane region" description="Helical" evidence="6">
    <location>
        <begin position="94"/>
        <end position="111"/>
    </location>
</feature>
<evidence type="ECO:0000256" key="2">
    <source>
        <dbReference type="ARBA" id="ARBA00022692"/>
    </source>
</evidence>
<feature type="transmembrane region" description="Helical" evidence="6">
    <location>
        <begin position="151"/>
        <end position="170"/>
    </location>
</feature>
<comment type="caution">
    <text evidence="8">The sequence shown here is derived from an EMBL/GenBank/DDBJ whole genome shotgun (WGS) entry which is preliminary data.</text>
</comment>
<keyword evidence="2 6" id="KW-0812">Transmembrane</keyword>
<protein>
    <submittedName>
        <fullName evidence="8">O-antigen ligase family protein</fullName>
    </submittedName>
</protein>
<feature type="transmembrane region" description="Helical" evidence="6">
    <location>
        <begin position="333"/>
        <end position="350"/>
    </location>
</feature>
<proteinExistence type="predicted"/>
<evidence type="ECO:0000256" key="6">
    <source>
        <dbReference type="SAM" id="Phobius"/>
    </source>
</evidence>
<gene>
    <name evidence="8" type="ORF">HXO65_06175</name>
</gene>
<keyword evidence="8" id="KW-0436">Ligase</keyword>
<dbReference type="AlphaFoldDB" id="A0A930LVC9"/>
<accession>A0A930LVC9</accession>
<feature type="region of interest" description="Disordered" evidence="5">
    <location>
        <begin position="404"/>
        <end position="469"/>
    </location>
</feature>
<comment type="subcellular location">
    <subcellularLocation>
        <location evidence="1">Membrane</location>
        <topology evidence="1">Multi-pass membrane protein</topology>
    </subcellularLocation>
</comment>
<dbReference type="GO" id="GO:0016020">
    <property type="term" value="C:membrane"/>
    <property type="evidence" value="ECO:0007669"/>
    <property type="project" value="UniProtKB-SubCell"/>
</dbReference>
<evidence type="ECO:0000256" key="1">
    <source>
        <dbReference type="ARBA" id="ARBA00004141"/>
    </source>
</evidence>
<dbReference type="Proteomes" id="UP000785653">
    <property type="component" value="Unassembled WGS sequence"/>
</dbReference>
<evidence type="ECO:0000256" key="4">
    <source>
        <dbReference type="ARBA" id="ARBA00023136"/>
    </source>
</evidence>
<feature type="transmembrane region" description="Helical" evidence="6">
    <location>
        <begin position="378"/>
        <end position="395"/>
    </location>
</feature>
<feature type="region of interest" description="Disordered" evidence="5">
    <location>
        <begin position="1"/>
        <end position="22"/>
    </location>
</feature>
<feature type="domain" description="O-antigen ligase-related" evidence="7">
    <location>
        <begin position="212"/>
        <end position="338"/>
    </location>
</feature>
<organism evidence="8 9">
    <name type="scientific">Rothia mucilaginosa</name>
    <dbReference type="NCBI Taxonomy" id="43675"/>
    <lineage>
        <taxon>Bacteria</taxon>
        <taxon>Bacillati</taxon>
        <taxon>Actinomycetota</taxon>
        <taxon>Actinomycetes</taxon>
        <taxon>Micrococcales</taxon>
        <taxon>Micrococcaceae</taxon>
        <taxon>Rothia</taxon>
    </lineage>
</organism>
<keyword evidence="4 6" id="KW-0472">Membrane</keyword>
<evidence type="ECO:0000259" key="7">
    <source>
        <dbReference type="Pfam" id="PF04932"/>
    </source>
</evidence>
<evidence type="ECO:0000256" key="5">
    <source>
        <dbReference type="SAM" id="MobiDB-lite"/>
    </source>
</evidence>
<dbReference type="InterPro" id="IPR051533">
    <property type="entry name" value="WaaL-like"/>
</dbReference>
<reference evidence="8" key="1">
    <citation type="submission" date="2020-04" db="EMBL/GenBank/DDBJ databases">
        <title>Deep metagenomics examines the oral microbiome during advanced dental caries in children, revealing novel taxa and co-occurrences with host molecules.</title>
        <authorList>
            <person name="Baker J.L."/>
            <person name="Morton J.T."/>
            <person name="Dinis M."/>
            <person name="Alvarez R."/>
            <person name="Tran N.C."/>
            <person name="Knight R."/>
            <person name="Edlund A."/>
        </authorList>
    </citation>
    <scope>NUCLEOTIDE SEQUENCE</scope>
    <source>
        <strain evidence="8">JCVI_47_bin.3</strain>
    </source>
</reference>